<keyword evidence="9" id="KW-0472">Membrane</keyword>
<evidence type="ECO:0000256" key="2">
    <source>
        <dbReference type="ARBA" id="ARBA00013184"/>
    </source>
</evidence>
<keyword evidence="7" id="KW-0175">Coiled coil</keyword>
<sequence length="1243" mass="139333">MSSRPRRLASAPGRIRADTRSPEPARVPHLRRCPLVHLPFASPIQADAAQSPALLAPPPPPPAAEFLSLSHSLNLLSIPLSVSLLPWRPELQGGPRLSPRALPASRTSGGPPSPPTPSSAEAAELLHEQPQLKCMETIIRERTLDPACRYSSLMGSPQLSSELAPPFQSSSRITPNLAPESIHGSSISNFSTALGNDRSSFQRYRPNGQHRVVASFSSCSNGTVMDSIGSILGTNFAHQASDSSYLCSTPYNTSLARAVQNNGASSNILCVRDNGSRSLNDQTRMIFEQYNIYDNTHLSSGSEACVPWMRNSSLSALGSCRKSNFMDNFNCESPGLLDRAGMASVLGLGHRSSHEAFTNFQNQLGRRMICYKGNLFRIPNLVTIITMYCKKKITLGSKRTESCSAFLSSQNETFKEQRPALNSNGSSSQGSSRTFQGTLMSTNVSSEIQDVSMNQKFLDSSTSKADDWNANLVRLEETKVQREQEKTKMQNEVDDVAVEIQENAEIQNKDSDFVVRMQEDPHIKDEDGNINEGSDFVPDTECKPDSLQVVTPVVTESNLGNSRIKVVSLVDTFTAEKIREHLKSLQQCSGQGHAKSGQSQQQDRLRTCTLCGMEQLVFETPPRFCALCSKQINPRGLYYENTAKGDYPLSFCSKCFKVPGEVIKTINGDVPKVNLDERRCYAETDTKNEPWLTCVKCNSWVHQICALFNGEINQGLKVEHTCLHCILEELESGGREPLQPRLVFEAQNLPTTMLSDHIEQRLFHRLKQDRKNRSDALGKNIEEVPGAEGLTVRVVSSVERKLEVRPLFHDIFKEKYPKEFPYKSKAILLFQKIDGVDVCLFAMYVQEYGSECPFPNQRHVYLSYIDSVKYFTPGIKAASGEALRTFVYHEILIGYLDYCKKRGFVSCSIWVCPSVKRDDYILYCHPTTQKMPRAEKLRDWYHKLISKATIDDVIVEHTNLHDRFFLSTGEHNTVTAANLPYCEGDYWPVEAEVLLKDDSGSTSQKKGAKAANDRMLRAYKRGSVERDPKDMSLMHKLGEKICPKKEEFIMIYLQYTCKHCRLPLMSAEKWKCTTCKMCYTMEQQREHNDKHPSILKEKHSFRLVQQNALPDTDDGDEALRIGNAGNLGEQSVQEGAAHIDHEVVDNATKVDNPMLPNKENQHKQTIEDALDALVHASRCEAPHCMLLLCNKVKRLFHHGSRCSVHFMEGVIRVGRCGLLFYAMPFLVWSLTAVCLVARMLRIA</sequence>
<feature type="compositionally biased region" description="Low complexity" evidence="8">
    <location>
        <begin position="422"/>
        <end position="432"/>
    </location>
</feature>
<feature type="transmembrane region" description="Helical" evidence="9">
    <location>
        <begin position="1218"/>
        <end position="1240"/>
    </location>
</feature>
<keyword evidence="9" id="KW-1133">Transmembrane helix</keyword>
<keyword evidence="4" id="KW-0805">Transcription regulation</keyword>
<keyword evidence="3" id="KW-0808">Transferase</keyword>
<comment type="subcellular location">
    <subcellularLocation>
        <location evidence="1">Nucleus</location>
    </subcellularLocation>
</comment>
<evidence type="ECO:0000259" key="10">
    <source>
        <dbReference type="PROSITE" id="PS51727"/>
    </source>
</evidence>
<dbReference type="EC" id="2.3.1.48" evidence="2"/>
<evidence type="ECO:0000256" key="6">
    <source>
        <dbReference type="ARBA" id="ARBA00023242"/>
    </source>
</evidence>
<dbReference type="InterPro" id="IPR035898">
    <property type="entry name" value="TAZ_dom_sf"/>
</dbReference>
<reference evidence="11" key="1">
    <citation type="submission" date="2020-07" db="EMBL/GenBank/DDBJ databases">
        <authorList>
            <person name="Lin J."/>
        </authorList>
    </citation>
    <scope>NUCLEOTIDE SEQUENCE</scope>
</reference>
<keyword evidence="5" id="KW-0804">Transcription</keyword>
<dbReference type="SUPFAM" id="SSF57850">
    <property type="entry name" value="RING/U-box"/>
    <property type="match status" value="1"/>
</dbReference>
<dbReference type="GO" id="GO:0003713">
    <property type="term" value="F:transcription coactivator activity"/>
    <property type="evidence" value="ECO:0007669"/>
    <property type="project" value="TreeGrafter"/>
</dbReference>
<dbReference type="GO" id="GO:0004402">
    <property type="term" value="F:histone acetyltransferase activity"/>
    <property type="evidence" value="ECO:0007669"/>
    <property type="project" value="InterPro"/>
</dbReference>
<evidence type="ECO:0000256" key="1">
    <source>
        <dbReference type="ARBA" id="ARBA00004123"/>
    </source>
</evidence>
<feature type="domain" description="CBP/p300-type HAT" evidence="10">
    <location>
        <begin position="743"/>
        <end position="1163"/>
    </location>
</feature>
<dbReference type="InterPro" id="IPR013178">
    <property type="entry name" value="Histone_AcTrfase_Rtt109/CBP"/>
</dbReference>
<keyword evidence="6" id="KW-0539">Nucleus</keyword>
<name>A0A6V7Q9U6_ANACO</name>
<proteinExistence type="predicted"/>
<evidence type="ECO:0000256" key="9">
    <source>
        <dbReference type="SAM" id="Phobius"/>
    </source>
</evidence>
<dbReference type="Gene3D" id="1.20.1020.10">
    <property type="entry name" value="TAZ domain"/>
    <property type="match status" value="1"/>
</dbReference>
<dbReference type="PANTHER" id="PTHR13808">
    <property type="entry name" value="CBP/P300-RELATED"/>
    <property type="match status" value="1"/>
</dbReference>
<protein>
    <recommendedName>
        <fullName evidence="2">histone acetyltransferase</fullName>
        <ecNumber evidence="2">2.3.1.48</ecNumber>
    </recommendedName>
</protein>
<dbReference type="GO" id="GO:0005667">
    <property type="term" value="C:transcription regulator complex"/>
    <property type="evidence" value="ECO:0007669"/>
    <property type="project" value="TreeGrafter"/>
</dbReference>
<dbReference type="PROSITE" id="PS51727">
    <property type="entry name" value="CBP_P300_HAT"/>
    <property type="match status" value="1"/>
</dbReference>
<evidence type="ECO:0000313" key="11">
    <source>
        <dbReference type="EMBL" id="CAD1839748.1"/>
    </source>
</evidence>
<feature type="region of interest" description="Disordered" evidence="8">
    <location>
        <begin position="95"/>
        <end position="121"/>
    </location>
</feature>
<dbReference type="AlphaFoldDB" id="A0A6V7Q9U6"/>
<dbReference type="InterPro" id="IPR013083">
    <property type="entry name" value="Znf_RING/FYVE/PHD"/>
</dbReference>
<dbReference type="SUPFAM" id="SSF57933">
    <property type="entry name" value="TAZ domain"/>
    <property type="match status" value="1"/>
</dbReference>
<evidence type="ECO:0000256" key="5">
    <source>
        <dbReference type="ARBA" id="ARBA00023163"/>
    </source>
</evidence>
<dbReference type="EMBL" id="LR862134">
    <property type="protein sequence ID" value="CAD1839748.1"/>
    <property type="molecule type" value="Genomic_DNA"/>
</dbReference>
<gene>
    <name evidence="11" type="ORF">CB5_LOCUS22959</name>
</gene>
<feature type="region of interest" description="Disordered" evidence="8">
    <location>
        <begin position="1"/>
        <end position="28"/>
    </location>
</feature>
<dbReference type="SMART" id="SM01250">
    <property type="entry name" value="KAT11"/>
    <property type="match status" value="1"/>
</dbReference>
<dbReference type="GO" id="GO:0005634">
    <property type="term" value="C:nucleus"/>
    <property type="evidence" value="ECO:0007669"/>
    <property type="project" value="UniProtKB-SubCell"/>
</dbReference>
<dbReference type="Gene3D" id="3.30.40.10">
    <property type="entry name" value="Zinc/RING finger domain, C3HC4 (zinc finger)"/>
    <property type="match status" value="1"/>
</dbReference>
<evidence type="ECO:0000256" key="7">
    <source>
        <dbReference type="SAM" id="Coils"/>
    </source>
</evidence>
<evidence type="ECO:0000256" key="8">
    <source>
        <dbReference type="SAM" id="MobiDB-lite"/>
    </source>
</evidence>
<dbReference type="Pfam" id="PF08214">
    <property type="entry name" value="HAT_KAT11"/>
    <property type="match status" value="1"/>
</dbReference>
<keyword evidence="9" id="KW-0812">Transmembrane</keyword>
<evidence type="ECO:0000256" key="4">
    <source>
        <dbReference type="ARBA" id="ARBA00023015"/>
    </source>
</evidence>
<dbReference type="GO" id="GO:0031490">
    <property type="term" value="F:chromatin DNA binding"/>
    <property type="evidence" value="ECO:0007669"/>
    <property type="project" value="TreeGrafter"/>
</dbReference>
<accession>A0A6V7Q9U6</accession>
<feature type="region of interest" description="Disordered" evidence="8">
    <location>
        <begin position="414"/>
        <end position="435"/>
    </location>
</feature>
<dbReference type="InterPro" id="IPR031162">
    <property type="entry name" value="CBP_P300_HAT"/>
</dbReference>
<dbReference type="PANTHER" id="PTHR13808:SF39">
    <property type="entry name" value="HISTONE ACETYLTRANSFERASE HAC-LIKE 3-RELATED"/>
    <property type="match status" value="1"/>
</dbReference>
<dbReference type="GO" id="GO:0000123">
    <property type="term" value="C:histone acetyltransferase complex"/>
    <property type="evidence" value="ECO:0007669"/>
    <property type="project" value="TreeGrafter"/>
</dbReference>
<dbReference type="GO" id="GO:0045944">
    <property type="term" value="P:positive regulation of transcription by RNA polymerase II"/>
    <property type="evidence" value="ECO:0007669"/>
    <property type="project" value="TreeGrafter"/>
</dbReference>
<feature type="coiled-coil region" evidence="7">
    <location>
        <begin position="458"/>
        <end position="495"/>
    </location>
</feature>
<evidence type="ECO:0000256" key="3">
    <source>
        <dbReference type="ARBA" id="ARBA00022679"/>
    </source>
</evidence>
<organism evidence="11">
    <name type="scientific">Ananas comosus var. bracteatus</name>
    <name type="common">red pineapple</name>
    <dbReference type="NCBI Taxonomy" id="296719"/>
    <lineage>
        <taxon>Eukaryota</taxon>
        <taxon>Viridiplantae</taxon>
        <taxon>Streptophyta</taxon>
        <taxon>Embryophyta</taxon>
        <taxon>Tracheophyta</taxon>
        <taxon>Spermatophyta</taxon>
        <taxon>Magnoliopsida</taxon>
        <taxon>Liliopsida</taxon>
        <taxon>Poales</taxon>
        <taxon>Bromeliaceae</taxon>
        <taxon>Bromelioideae</taxon>
        <taxon>Ananas</taxon>
    </lineage>
</organism>